<dbReference type="NCBIfam" id="TIGR00069">
    <property type="entry name" value="hisD"/>
    <property type="match status" value="1"/>
</dbReference>
<dbReference type="Gene3D" id="1.20.5.1300">
    <property type="match status" value="1"/>
</dbReference>
<dbReference type="PANTHER" id="PTHR21256:SF2">
    <property type="entry name" value="HISTIDINE BIOSYNTHESIS TRIFUNCTIONAL PROTEIN"/>
    <property type="match status" value="1"/>
</dbReference>
<feature type="binding site" evidence="11 14">
    <location>
        <position position="232"/>
    </location>
    <ligand>
        <name>substrate</name>
    </ligand>
</feature>
<feature type="binding site" evidence="11 14">
    <location>
        <position position="257"/>
    </location>
    <ligand>
        <name>substrate</name>
    </ligand>
</feature>
<dbReference type="AlphaFoldDB" id="A0A0A8GZZ7"/>
<gene>
    <name evidence="11 17" type="primary">hisD</name>
    <name evidence="17" type="ORF">CINS_0097</name>
</gene>
<proteinExistence type="inferred from homology"/>
<reference evidence="17 18" key="1">
    <citation type="journal article" date="2014" name="Genome Biol. Evol.">
        <title>Comparative Genomics of the Campylobacter lari Group.</title>
        <authorList>
            <person name="Miller W.G."/>
            <person name="Yee E."/>
            <person name="Chapman M.H."/>
            <person name="Smith T.P."/>
            <person name="Bono J.L."/>
            <person name="Huynh S."/>
            <person name="Parker C.T."/>
            <person name="Vandamme P."/>
            <person name="Luong K."/>
            <person name="Korlach J."/>
        </authorList>
    </citation>
    <scope>NUCLEOTIDE SEQUENCE [LARGE SCALE GENOMIC DNA]</scope>
    <source>
        <strain evidence="17 18">NCTC 12927</strain>
    </source>
</reference>
<dbReference type="InterPro" id="IPR012131">
    <property type="entry name" value="Hstdl_DH"/>
</dbReference>
<dbReference type="SUPFAM" id="SSF53720">
    <property type="entry name" value="ALDH-like"/>
    <property type="match status" value="1"/>
</dbReference>
<dbReference type="GeneID" id="74430918"/>
<protein>
    <recommendedName>
        <fullName evidence="3 11">Histidinol dehydrogenase</fullName>
        <shortName evidence="11">HDH</shortName>
        <ecNumber evidence="3 11">1.1.1.23</ecNumber>
    </recommendedName>
</protein>
<sequence length="426" mass="46394">MQILKFQNLNSKEQEQALKRPAMSANAEVKVIVEGILKEVKEKGDEALKEMALKFDKTKLDAIKLTQDELENLASKVDDELKMAIQIAYENIYKFHKAQEGEVIQVQTFEGVTCKVLTRAIEKVGLYIPGGLAPLFSTALMLTIPAKIAKCKHIALASPAPLHPAIAFVAKLCDVDEVYQMGGAGAIAAFAYGTQSVVKVDKIFGPGNAFVTEAKKQVNNNGVAIDMQAGPSEVLVLADEKANAKFIASDLLSQAEHGVDSQALLVCVDENLAKNVYDEVFLQLEKLSRKEIAKKSIENSKIIIAKDLKNAIDISNQYAPEHLIIHTQDPHYVLDKILHAGSVFLGEYSPESMGDYASGTNHVLPTYGLTKAYSSLGLADFMKRMTVQELSKEGFKALGPIVEILAAAEGLDAHKNAVSIRLESLK</sequence>
<dbReference type="InterPro" id="IPR016161">
    <property type="entry name" value="Ald_DH/histidinol_DH"/>
</dbReference>
<evidence type="ECO:0000256" key="6">
    <source>
        <dbReference type="ARBA" id="ARBA00022833"/>
    </source>
</evidence>
<dbReference type="HAMAP" id="MF_01024">
    <property type="entry name" value="HisD"/>
    <property type="match status" value="1"/>
</dbReference>
<dbReference type="GO" id="GO:0005829">
    <property type="term" value="C:cytosol"/>
    <property type="evidence" value="ECO:0007669"/>
    <property type="project" value="TreeGrafter"/>
</dbReference>
<dbReference type="GO" id="GO:0051287">
    <property type="term" value="F:NAD binding"/>
    <property type="evidence" value="ECO:0007669"/>
    <property type="project" value="InterPro"/>
</dbReference>
<comment type="catalytic activity">
    <reaction evidence="10 11">
        <text>L-histidinol + 2 NAD(+) + H2O = L-histidine + 2 NADH + 3 H(+)</text>
        <dbReference type="Rhea" id="RHEA:20641"/>
        <dbReference type="ChEBI" id="CHEBI:15377"/>
        <dbReference type="ChEBI" id="CHEBI:15378"/>
        <dbReference type="ChEBI" id="CHEBI:57540"/>
        <dbReference type="ChEBI" id="CHEBI:57595"/>
        <dbReference type="ChEBI" id="CHEBI:57699"/>
        <dbReference type="ChEBI" id="CHEBI:57945"/>
        <dbReference type="EC" id="1.1.1.23"/>
    </reaction>
</comment>
<dbReference type="EC" id="1.1.1.23" evidence="3 11"/>
<dbReference type="PANTHER" id="PTHR21256">
    <property type="entry name" value="HISTIDINOL DEHYDROGENASE HDH"/>
    <property type="match status" value="1"/>
</dbReference>
<evidence type="ECO:0000256" key="5">
    <source>
        <dbReference type="ARBA" id="ARBA00022723"/>
    </source>
</evidence>
<comment type="cofactor">
    <cofactor evidence="11 15">
        <name>Zn(2+)</name>
        <dbReference type="ChEBI" id="CHEBI:29105"/>
    </cofactor>
    <text evidence="11 15">Binds 1 zinc ion per subunit.</text>
</comment>
<accession>A0A0A8GZZ7</accession>
<keyword evidence="4 11" id="KW-0028">Amino-acid biosynthesis</keyword>
<keyword evidence="9 11" id="KW-0368">Histidine biosynthesis</keyword>
<evidence type="ECO:0000256" key="1">
    <source>
        <dbReference type="ARBA" id="ARBA00004940"/>
    </source>
</evidence>
<evidence type="ECO:0000256" key="14">
    <source>
        <dbReference type="PIRSR" id="PIRSR000099-3"/>
    </source>
</evidence>
<evidence type="ECO:0000256" key="7">
    <source>
        <dbReference type="ARBA" id="ARBA00023002"/>
    </source>
</evidence>
<evidence type="ECO:0000256" key="12">
    <source>
        <dbReference type="PIRNR" id="PIRNR000099"/>
    </source>
</evidence>
<feature type="binding site" evidence="11 14">
    <location>
        <position position="355"/>
    </location>
    <ligand>
        <name>substrate</name>
    </ligand>
</feature>
<dbReference type="FunFam" id="1.20.5.1300:FF:000002">
    <property type="entry name" value="Histidinol dehydrogenase, chloroplastic"/>
    <property type="match status" value="1"/>
</dbReference>
<dbReference type="Proteomes" id="UP000031163">
    <property type="component" value="Chromosome"/>
</dbReference>
<dbReference type="Gene3D" id="3.40.50.1980">
    <property type="entry name" value="Nitrogenase molybdenum iron protein domain"/>
    <property type="match status" value="2"/>
</dbReference>
<feature type="binding site" evidence="11 15">
    <location>
        <position position="414"/>
    </location>
    <ligand>
        <name>Zn(2+)</name>
        <dbReference type="ChEBI" id="CHEBI:29105"/>
    </ligand>
</feature>
<dbReference type="UniPathway" id="UPA00031">
    <property type="reaction ID" value="UER00014"/>
</dbReference>
<keyword evidence="8 11" id="KW-0520">NAD</keyword>
<evidence type="ECO:0000256" key="15">
    <source>
        <dbReference type="PIRSR" id="PIRSR000099-4"/>
    </source>
</evidence>
<dbReference type="Pfam" id="PF00815">
    <property type="entry name" value="Histidinol_dh"/>
    <property type="match status" value="1"/>
</dbReference>
<dbReference type="PIRSF" id="PIRSF000099">
    <property type="entry name" value="Histidinol_dh"/>
    <property type="match status" value="1"/>
</dbReference>
<dbReference type="InterPro" id="IPR022695">
    <property type="entry name" value="Histidinol_DH_monofunct"/>
</dbReference>
<dbReference type="InterPro" id="IPR001692">
    <property type="entry name" value="Histidinol_DH_CS"/>
</dbReference>
<dbReference type="CDD" id="cd06572">
    <property type="entry name" value="Histidinol_dh"/>
    <property type="match status" value="1"/>
</dbReference>
<evidence type="ECO:0000256" key="2">
    <source>
        <dbReference type="ARBA" id="ARBA00010178"/>
    </source>
</evidence>
<dbReference type="STRING" id="1031564.CINS_0097"/>
<comment type="similarity">
    <text evidence="2 11 12 16">Belongs to the histidinol dehydrogenase family.</text>
</comment>
<dbReference type="KEGG" id="cis:CINS_0097"/>
<dbReference type="GO" id="GO:0008270">
    <property type="term" value="F:zinc ion binding"/>
    <property type="evidence" value="ECO:0007669"/>
    <property type="project" value="UniProtKB-UniRule"/>
</dbReference>
<dbReference type="HOGENOM" id="CLU_006732_3_0_7"/>
<evidence type="ECO:0000256" key="11">
    <source>
        <dbReference type="HAMAP-Rule" id="MF_01024"/>
    </source>
</evidence>
<evidence type="ECO:0000256" key="16">
    <source>
        <dbReference type="RuleBase" id="RU004175"/>
    </source>
</evidence>
<dbReference type="GO" id="GO:0000105">
    <property type="term" value="P:L-histidine biosynthetic process"/>
    <property type="evidence" value="ECO:0007669"/>
    <property type="project" value="UniProtKB-UniRule"/>
</dbReference>
<feature type="binding site" evidence="11 15">
    <location>
        <position position="254"/>
    </location>
    <ligand>
        <name>Zn(2+)</name>
        <dbReference type="ChEBI" id="CHEBI:29105"/>
    </ligand>
</feature>
<dbReference type="EMBL" id="CP007770">
    <property type="protein sequence ID" value="AJC87105.1"/>
    <property type="molecule type" value="Genomic_DNA"/>
</dbReference>
<evidence type="ECO:0000313" key="18">
    <source>
        <dbReference type="Proteomes" id="UP000031163"/>
    </source>
</evidence>
<evidence type="ECO:0000256" key="3">
    <source>
        <dbReference type="ARBA" id="ARBA00012965"/>
    </source>
</evidence>
<dbReference type="GO" id="GO:0004399">
    <property type="term" value="F:histidinol dehydrogenase activity"/>
    <property type="evidence" value="ECO:0007669"/>
    <property type="project" value="UniProtKB-UniRule"/>
</dbReference>
<name>A0A0A8GZZ7_9BACT</name>
<feature type="binding site" evidence="11 15">
    <location>
        <position position="257"/>
    </location>
    <ligand>
        <name>Zn(2+)</name>
        <dbReference type="ChEBI" id="CHEBI:29105"/>
    </ligand>
</feature>
<keyword evidence="7 11" id="KW-0560">Oxidoreductase</keyword>
<evidence type="ECO:0000256" key="10">
    <source>
        <dbReference type="ARBA" id="ARBA00049489"/>
    </source>
</evidence>
<comment type="caution">
    <text evidence="11">Lacks conserved residue(s) required for the propagation of feature annotation.</text>
</comment>
<evidence type="ECO:0000256" key="13">
    <source>
        <dbReference type="PIRSR" id="PIRSR000099-1"/>
    </source>
</evidence>
<feature type="binding site" evidence="11 14">
    <location>
        <position position="409"/>
    </location>
    <ligand>
        <name>substrate</name>
    </ligand>
</feature>
<dbReference type="PRINTS" id="PR00083">
    <property type="entry name" value="HOLDHDRGNASE"/>
</dbReference>
<evidence type="ECO:0000256" key="8">
    <source>
        <dbReference type="ARBA" id="ARBA00023027"/>
    </source>
</evidence>
<comment type="function">
    <text evidence="11">Catalyzes the sequential NAD-dependent oxidations of L-histidinol to L-histidinaldehyde and then to L-histidine.</text>
</comment>
<evidence type="ECO:0000256" key="9">
    <source>
        <dbReference type="ARBA" id="ARBA00023102"/>
    </source>
</evidence>
<dbReference type="PROSITE" id="PS00611">
    <property type="entry name" value="HISOL_DEHYDROGENASE"/>
    <property type="match status" value="1"/>
</dbReference>
<feature type="binding site" evidence="11 14">
    <location>
        <position position="322"/>
    </location>
    <ligand>
        <name>substrate</name>
    </ligand>
</feature>
<feature type="binding site" evidence="11 14">
    <location>
        <position position="254"/>
    </location>
    <ligand>
        <name>substrate</name>
    </ligand>
</feature>
<dbReference type="RefSeq" id="WP_039648921.1">
    <property type="nucleotide sequence ID" value="NZ_CP007770.1"/>
</dbReference>
<dbReference type="FunFam" id="3.40.50.1980:FF:000001">
    <property type="entry name" value="Histidinol dehydrogenase"/>
    <property type="match status" value="1"/>
</dbReference>
<feature type="binding site" evidence="11 14">
    <location>
        <position position="414"/>
    </location>
    <ligand>
        <name>substrate</name>
    </ligand>
</feature>
<feature type="active site" description="Proton acceptor" evidence="11 13">
    <location>
        <position position="322"/>
    </location>
</feature>
<evidence type="ECO:0000256" key="4">
    <source>
        <dbReference type="ARBA" id="ARBA00022605"/>
    </source>
</evidence>
<feature type="active site" description="Proton acceptor" evidence="11 13">
    <location>
        <position position="321"/>
    </location>
</feature>
<keyword evidence="6 11" id="KW-0862">Zinc</keyword>
<evidence type="ECO:0000313" key="17">
    <source>
        <dbReference type="EMBL" id="AJC87105.1"/>
    </source>
</evidence>
<feature type="binding site" evidence="11 15">
    <location>
        <position position="355"/>
    </location>
    <ligand>
        <name>Zn(2+)</name>
        <dbReference type="ChEBI" id="CHEBI:29105"/>
    </ligand>
</feature>
<keyword evidence="5 11" id="KW-0479">Metal-binding</keyword>
<organism evidence="17 18">
    <name type="scientific">Campylobacter insulaenigrae NCTC 12927</name>
    <dbReference type="NCBI Taxonomy" id="1031564"/>
    <lineage>
        <taxon>Bacteria</taxon>
        <taxon>Pseudomonadati</taxon>
        <taxon>Campylobacterota</taxon>
        <taxon>Epsilonproteobacteria</taxon>
        <taxon>Campylobacterales</taxon>
        <taxon>Campylobacteraceae</taxon>
        <taxon>Campylobacter</taxon>
    </lineage>
</organism>
<comment type="pathway">
    <text evidence="1 11">Amino-acid biosynthesis; L-histidine biosynthesis; L-histidine from 5-phospho-alpha-D-ribose 1-diphosphate: step 9/9.</text>
</comment>